<reference evidence="1 2" key="1">
    <citation type="submission" date="2024-01" db="EMBL/GenBank/DDBJ databases">
        <title>The genomes of 5 underutilized Papilionoideae crops provide insights into root nodulation and disease resistanc.</title>
        <authorList>
            <person name="Jiang F."/>
        </authorList>
    </citation>
    <scope>NUCLEOTIDE SEQUENCE [LARGE SCALE GENOMIC DNA]</scope>
    <source>
        <strain evidence="1">LVBAO_FW01</strain>
        <tissue evidence="1">Leaves</tissue>
    </source>
</reference>
<name>A0AAN9R435_CANGL</name>
<dbReference type="EMBL" id="JAYMYQ010000001">
    <property type="protein sequence ID" value="KAK7358562.1"/>
    <property type="molecule type" value="Genomic_DNA"/>
</dbReference>
<sequence>MYPSKSPICLWMTCYCVVFISNTYCAFECLRRADGNYVFQLVQLPSPGSNMGIGPVLFRGKKNLVTVDMTFEF</sequence>
<comment type="caution">
    <text evidence="1">The sequence shown here is derived from an EMBL/GenBank/DDBJ whole genome shotgun (WGS) entry which is preliminary data.</text>
</comment>
<gene>
    <name evidence="1" type="ORF">VNO77_00495</name>
</gene>
<dbReference type="Proteomes" id="UP001367508">
    <property type="component" value="Unassembled WGS sequence"/>
</dbReference>
<evidence type="ECO:0000313" key="1">
    <source>
        <dbReference type="EMBL" id="KAK7358562.1"/>
    </source>
</evidence>
<evidence type="ECO:0000313" key="2">
    <source>
        <dbReference type="Proteomes" id="UP001367508"/>
    </source>
</evidence>
<proteinExistence type="predicted"/>
<protein>
    <submittedName>
        <fullName evidence="1">Uncharacterized protein</fullName>
    </submittedName>
</protein>
<keyword evidence="2" id="KW-1185">Reference proteome</keyword>
<organism evidence="1 2">
    <name type="scientific">Canavalia gladiata</name>
    <name type="common">Sword bean</name>
    <name type="synonym">Dolichos gladiatus</name>
    <dbReference type="NCBI Taxonomy" id="3824"/>
    <lineage>
        <taxon>Eukaryota</taxon>
        <taxon>Viridiplantae</taxon>
        <taxon>Streptophyta</taxon>
        <taxon>Embryophyta</taxon>
        <taxon>Tracheophyta</taxon>
        <taxon>Spermatophyta</taxon>
        <taxon>Magnoliopsida</taxon>
        <taxon>eudicotyledons</taxon>
        <taxon>Gunneridae</taxon>
        <taxon>Pentapetalae</taxon>
        <taxon>rosids</taxon>
        <taxon>fabids</taxon>
        <taxon>Fabales</taxon>
        <taxon>Fabaceae</taxon>
        <taxon>Papilionoideae</taxon>
        <taxon>50 kb inversion clade</taxon>
        <taxon>NPAAA clade</taxon>
        <taxon>indigoferoid/millettioid clade</taxon>
        <taxon>Phaseoleae</taxon>
        <taxon>Canavalia</taxon>
    </lineage>
</organism>
<dbReference type="AlphaFoldDB" id="A0AAN9R435"/>
<accession>A0AAN9R435</accession>